<dbReference type="PANTHER" id="PTHR24118:SF99">
    <property type="entry name" value="POTE ANKYRIN DOMAIN FAMILY MEMBER 3C-RELATED"/>
    <property type="match status" value="1"/>
</dbReference>
<keyword evidence="4" id="KW-0040">ANK repeat</keyword>
<keyword evidence="7" id="KW-1185">Reference proteome</keyword>
<feature type="repeat" description="ANK" evidence="4">
    <location>
        <begin position="103"/>
        <end position="135"/>
    </location>
</feature>
<comment type="caution">
    <text evidence="6">The sequence shown here is derived from an EMBL/GenBank/DDBJ whole genome shotgun (WGS) entry which is preliminary data.</text>
</comment>
<reference evidence="6 7" key="1">
    <citation type="journal article" date="2020" name="Phytopathology">
        <title>Genome Sequence Resources of Colletotrichum truncatum, C. plurivorum, C. musicola, and C. sojae: Four Species Pathogenic to Soybean (Glycine max).</title>
        <authorList>
            <person name="Rogerio F."/>
            <person name="Boufleur T.R."/>
            <person name="Ciampi-Guillardi M."/>
            <person name="Sukno S.A."/>
            <person name="Thon M.R."/>
            <person name="Massola Junior N.S."/>
            <person name="Baroncelli R."/>
        </authorList>
    </citation>
    <scope>NUCLEOTIDE SEQUENCE [LARGE SCALE GENOMIC DNA]</scope>
    <source>
        <strain evidence="6 7">LFN0009</strain>
    </source>
</reference>
<keyword evidence="1" id="KW-0479">Metal-binding</keyword>
<name>A0A8H6JNF6_9PEZI</name>
<organism evidence="6 7">
    <name type="scientific">Colletotrichum sojae</name>
    <dbReference type="NCBI Taxonomy" id="2175907"/>
    <lineage>
        <taxon>Eukaryota</taxon>
        <taxon>Fungi</taxon>
        <taxon>Dikarya</taxon>
        <taxon>Ascomycota</taxon>
        <taxon>Pezizomycotina</taxon>
        <taxon>Sordariomycetes</taxon>
        <taxon>Hypocreomycetidae</taxon>
        <taxon>Glomerellales</taxon>
        <taxon>Glomerellaceae</taxon>
        <taxon>Colletotrichum</taxon>
        <taxon>Colletotrichum orchidearum species complex</taxon>
    </lineage>
</organism>
<dbReference type="InterPro" id="IPR036770">
    <property type="entry name" value="Ankyrin_rpt-contain_sf"/>
</dbReference>
<dbReference type="SUPFAM" id="SSF48403">
    <property type="entry name" value="Ankyrin repeat"/>
    <property type="match status" value="1"/>
</dbReference>
<dbReference type="Proteomes" id="UP000652219">
    <property type="component" value="Unassembled WGS sequence"/>
</dbReference>
<evidence type="ECO:0000256" key="3">
    <source>
        <dbReference type="ARBA" id="ARBA00022833"/>
    </source>
</evidence>
<evidence type="ECO:0000256" key="5">
    <source>
        <dbReference type="SAM" id="MobiDB-lite"/>
    </source>
</evidence>
<evidence type="ECO:0000313" key="6">
    <source>
        <dbReference type="EMBL" id="KAF6816112.1"/>
    </source>
</evidence>
<feature type="repeat" description="ANK" evidence="4">
    <location>
        <begin position="283"/>
        <end position="315"/>
    </location>
</feature>
<keyword evidence="2" id="KW-0863">Zinc-finger</keyword>
<dbReference type="EMBL" id="WIGN01000030">
    <property type="protein sequence ID" value="KAF6816112.1"/>
    <property type="molecule type" value="Genomic_DNA"/>
</dbReference>
<feature type="repeat" description="ANK" evidence="4">
    <location>
        <begin position="37"/>
        <end position="59"/>
    </location>
</feature>
<evidence type="ECO:0000256" key="2">
    <source>
        <dbReference type="ARBA" id="ARBA00022771"/>
    </source>
</evidence>
<protein>
    <submittedName>
        <fullName evidence="6">Ankyrin unc44</fullName>
    </submittedName>
</protein>
<dbReference type="PRINTS" id="PR01415">
    <property type="entry name" value="ANKYRIN"/>
</dbReference>
<dbReference type="SUPFAM" id="SSF57850">
    <property type="entry name" value="RING/U-box"/>
    <property type="match status" value="1"/>
</dbReference>
<dbReference type="PANTHER" id="PTHR24118">
    <property type="entry name" value="POTE ANKYRIN DOMAIN"/>
    <property type="match status" value="1"/>
</dbReference>
<feature type="compositionally biased region" description="Basic and acidic residues" evidence="5">
    <location>
        <begin position="657"/>
        <end position="675"/>
    </location>
</feature>
<dbReference type="InterPro" id="IPR043145">
    <property type="entry name" value="Znf_ZZ_sf"/>
</dbReference>
<dbReference type="Gene3D" id="1.25.40.20">
    <property type="entry name" value="Ankyrin repeat-containing domain"/>
    <property type="match status" value="3"/>
</dbReference>
<accession>A0A8H6JNF6</accession>
<feature type="repeat" description="ANK" evidence="4">
    <location>
        <begin position="136"/>
        <end position="168"/>
    </location>
</feature>
<evidence type="ECO:0000256" key="1">
    <source>
        <dbReference type="ARBA" id="ARBA00022723"/>
    </source>
</evidence>
<sequence>MLGYTALHHAAMYDHGAFIKEIIRWYPGLNLNPRSNNGSTPIHFAAVNGASSAAKALIEIDSATIVTKDKEARFPLHLASWFGHLHCATMLASPDTINTKDKFGATPLKIACRSGYKALVQFLLEQGADIDQLDNDGLTPMATALENQHLAIVTLLLDRGADPRISNRNGTNIFHLTAQYGDRQLLEKLIKLPSGTKQKDGESIDLAGLDIAGQDVMTYASFAGSPDITAALYAQGIPIDGFGHSLRTPLCVAAESRRLEFVKAVVSRGARLERNESVWHSRLRQTPLHFALKSQSVESARVLLAHGADPTLKDNYGICGLDYIARDPTLSAEFGYLLKSHVPVDSSSLKNSYARVVVYLSCSIIEARTAETKAKSTSNRLEEIELYEVLKRLGALTGGSSHKLQLYAVDFTSRHSLGRYCDSCRSDVTAPWFSCTSCTDLDLCPSCYDGYITSEPPRTIGKSVTALWKLEDDVYPVLRVAAVFRNRGANFLPISFRLLGRHALTWIDSTSARYASWEHIGLKDAMQWDLNKMAGWRFARLLEKLRNLDWPDATEGDILEAGQKGTAINIHDELVEIFTRFIPWYEHPRPACNGHEFVEILPREQLSPTDQERFDDKGHLKPEFFHELIKEYGNHGLPPLEDVCDSTEVSTWDPSEFVEKPKAEASGDGKDRSEKLETIRTELLEAASASSVKKTESENAEGQKRRKRLILKSTSSRLLGSLHTLCLVLSTHNHWFVKDRKAAMV</sequence>
<evidence type="ECO:0000313" key="7">
    <source>
        <dbReference type="Proteomes" id="UP000652219"/>
    </source>
</evidence>
<dbReference type="PROSITE" id="PS50088">
    <property type="entry name" value="ANK_REPEAT"/>
    <property type="match status" value="4"/>
</dbReference>
<dbReference type="Gene3D" id="3.30.60.90">
    <property type="match status" value="1"/>
</dbReference>
<dbReference type="Pfam" id="PF12796">
    <property type="entry name" value="Ank_2"/>
    <property type="match status" value="3"/>
</dbReference>
<gene>
    <name evidence="6" type="ORF">CSOJ01_03175</name>
</gene>
<keyword evidence="3" id="KW-0862">Zinc</keyword>
<feature type="region of interest" description="Disordered" evidence="5">
    <location>
        <begin position="651"/>
        <end position="675"/>
    </location>
</feature>
<feature type="region of interest" description="Disordered" evidence="5">
    <location>
        <begin position="687"/>
        <end position="706"/>
    </location>
</feature>
<evidence type="ECO:0000256" key="4">
    <source>
        <dbReference type="PROSITE-ProRule" id="PRU00023"/>
    </source>
</evidence>
<dbReference type="GO" id="GO:0008270">
    <property type="term" value="F:zinc ion binding"/>
    <property type="evidence" value="ECO:0007669"/>
    <property type="project" value="UniProtKB-KW"/>
</dbReference>
<dbReference type="PROSITE" id="PS50297">
    <property type="entry name" value="ANK_REP_REGION"/>
    <property type="match status" value="4"/>
</dbReference>
<dbReference type="InterPro" id="IPR002110">
    <property type="entry name" value="Ankyrin_rpt"/>
</dbReference>
<proteinExistence type="predicted"/>
<dbReference type="AlphaFoldDB" id="A0A8H6JNF6"/>
<dbReference type="SMART" id="SM00248">
    <property type="entry name" value="ANK"/>
    <property type="match status" value="8"/>
</dbReference>
<feature type="compositionally biased region" description="Basic and acidic residues" evidence="5">
    <location>
        <begin position="693"/>
        <end position="703"/>
    </location>
</feature>